<organism evidence="2 3">
    <name type="scientific">Acetanaerobacterium elongatum</name>
    <dbReference type="NCBI Taxonomy" id="258515"/>
    <lineage>
        <taxon>Bacteria</taxon>
        <taxon>Bacillati</taxon>
        <taxon>Bacillota</taxon>
        <taxon>Clostridia</taxon>
        <taxon>Eubacteriales</taxon>
        <taxon>Oscillospiraceae</taxon>
        <taxon>Acetanaerobacterium</taxon>
    </lineage>
</organism>
<evidence type="ECO:0000256" key="1">
    <source>
        <dbReference type="SAM" id="Phobius"/>
    </source>
</evidence>
<feature type="transmembrane region" description="Helical" evidence="1">
    <location>
        <begin position="109"/>
        <end position="128"/>
    </location>
</feature>
<dbReference type="AlphaFoldDB" id="A0A1H0CG53"/>
<keyword evidence="1" id="KW-0812">Transmembrane</keyword>
<dbReference type="RefSeq" id="WP_092641106.1">
    <property type="nucleotide sequence ID" value="NZ_FNID01000023.1"/>
</dbReference>
<dbReference type="InterPro" id="IPR046283">
    <property type="entry name" value="DUF6320"/>
</dbReference>
<proteinExistence type="predicted"/>
<feature type="transmembrane region" description="Helical" evidence="1">
    <location>
        <begin position="78"/>
        <end position="97"/>
    </location>
</feature>
<dbReference type="Proteomes" id="UP000199182">
    <property type="component" value="Unassembled WGS sequence"/>
</dbReference>
<dbReference type="OrthoDB" id="2164897at2"/>
<dbReference type="STRING" id="258515.SAMN05192585_12321"/>
<name>A0A1H0CG53_9FIRM</name>
<gene>
    <name evidence="2" type="ORF">SAMN05192585_12321</name>
</gene>
<keyword evidence="3" id="KW-1185">Reference proteome</keyword>
<evidence type="ECO:0000313" key="3">
    <source>
        <dbReference type="Proteomes" id="UP000199182"/>
    </source>
</evidence>
<protein>
    <recommendedName>
        <fullName evidence="4">Zinc-ribbon domain-containing protein</fullName>
    </recommendedName>
</protein>
<feature type="transmembrane region" description="Helical" evidence="1">
    <location>
        <begin position="49"/>
        <end position="72"/>
    </location>
</feature>
<sequence length="224" mass="25298">MKYCSSCKLQVVNDTTLCPLCGTSLTDGENTPCRNSYPVIAESFYKYNFLFRLFLFLSIVAATVCLIVNFFTAQGGHLSWSIIVLAGIAYVWVTIAYSFRGTGNFATKYAVQVLSISLVLYIIDYYAGYAKWSVNYAIPFFLMLATFAITFLIIFKRVNRHEFLFCQLVIGAFGLVPLLFFPLRLIQVAWPAVASAAYSLLTLAGTVIFADRYVRHELNKRFHV</sequence>
<feature type="transmembrane region" description="Helical" evidence="1">
    <location>
        <begin position="189"/>
        <end position="210"/>
    </location>
</feature>
<accession>A0A1H0CG53</accession>
<keyword evidence="1" id="KW-1133">Transmembrane helix</keyword>
<keyword evidence="1" id="KW-0472">Membrane</keyword>
<dbReference type="Pfam" id="PF19845">
    <property type="entry name" value="DUF6320"/>
    <property type="match status" value="1"/>
</dbReference>
<reference evidence="2 3" key="1">
    <citation type="submission" date="2016-10" db="EMBL/GenBank/DDBJ databases">
        <authorList>
            <person name="de Groot N.N."/>
        </authorList>
    </citation>
    <scope>NUCLEOTIDE SEQUENCE [LARGE SCALE GENOMIC DNA]</scope>
    <source>
        <strain evidence="2 3">CGMCC 1.5012</strain>
    </source>
</reference>
<feature type="transmembrane region" description="Helical" evidence="1">
    <location>
        <begin position="162"/>
        <end position="183"/>
    </location>
</feature>
<evidence type="ECO:0008006" key="4">
    <source>
        <dbReference type="Google" id="ProtNLM"/>
    </source>
</evidence>
<feature type="transmembrane region" description="Helical" evidence="1">
    <location>
        <begin position="134"/>
        <end position="155"/>
    </location>
</feature>
<dbReference type="EMBL" id="FNID01000023">
    <property type="protein sequence ID" value="SDN56894.1"/>
    <property type="molecule type" value="Genomic_DNA"/>
</dbReference>
<evidence type="ECO:0000313" key="2">
    <source>
        <dbReference type="EMBL" id="SDN56894.1"/>
    </source>
</evidence>